<dbReference type="EMBL" id="HBUF01556691">
    <property type="protein sequence ID" value="CAG6760526.1"/>
    <property type="molecule type" value="Transcribed_RNA"/>
</dbReference>
<name>A0A8D9ENW3_9HEMI</name>
<evidence type="ECO:0000256" key="3">
    <source>
        <dbReference type="ARBA" id="ARBA00022490"/>
    </source>
</evidence>
<dbReference type="EMBL" id="HBUF01556692">
    <property type="protein sequence ID" value="CAG6760528.1"/>
    <property type="molecule type" value="Transcribed_RNA"/>
</dbReference>
<dbReference type="InterPro" id="IPR029214">
    <property type="entry name" value="CFAP144"/>
</dbReference>
<sequence length="138" mass="15861">MRIVKHSQQSPDVNNAVPADSLEGHIYKLNHHYMRRAFAGQGKFYSKYDNAHKTAECNPATVDFVRKSLEAGPREKNRVPETETQRYGWYWDVSFSHPSTLRDDRLNFRHLSDPLIRLQTEVNIAAKLNKAEPAAPAK</sequence>
<organism evidence="7">
    <name type="scientific">Cacopsylla melanoneura</name>
    <dbReference type="NCBI Taxonomy" id="428564"/>
    <lineage>
        <taxon>Eukaryota</taxon>
        <taxon>Metazoa</taxon>
        <taxon>Ecdysozoa</taxon>
        <taxon>Arthropoda</taxon>
        <taxon>Hexapoda</taxon>
        <taxon>Insecta</taxon>
        <taxon>Pterygota</taxon>
        <taxon>Neoptera</taxon>
        <taxon>Paraneoptera</taxon>
        <taxon>Hemiptera</taxon>
        <taxon>Sternorrhyncha</taxon>
        <taxon>Psylloidea</taxon>
        <taxon>Psyllidae</taxon>
        <taxon>Psyllinae</taxon>
        <taxon>Cacopsylla</taxon>
    </lineage>
</organism>
<comment type="similarity">
    <text evidence="6">Belongs to the CFAP144 family.</text>
</comment>
<dbReference type="Pfam" id="PF14886">
    <property type="entry name" value="FAM183"/>
    <property type="match status" value="1"/>
</dbReference>
<accession>A0A8D9ENW3</accession>
<evidence type="ECO:0000256" key="4">
    <source>
        <dbReference type="ARBA" id="ARBA00023212"/>
    </source>
</evidence>
<comment type="subcellular location">
    <subcellularLocation>
        <location evidence="1">Cell projection</location>
        <location evidence="1">Cilium</location>
    </subcellularLocation>
    <subcellularLocation>
        <location evidence="2">Cytoplasm</location>
        <location evidence="2">Cytoskeleton</location>
    </subcellularLocation>
</comment>
<dbReference type="GO" id="GO:0005929">
    <property type="term" value="C:cilium"/>
    <property type="evidence" value="ECO:0007669"/>
    <property type="project" value="UniProtKB-SubCell"/>
</dbReference>
<dbReference type="EMBL" id="HBUF01556690">
    <property type="protein sequence ID" value="CAG6760524.1"/>
    <property type="molecule type" value="Transcribed_RNA"/>
</dbReference>
<evidence type="ECO:0000256" key="2">
    <source>
        <dbReference type="ARBA" id="ARBA00004245"/>
    </source>
</evidence>
<protein>
    <submittedName>
        <fullName evidence="7">Uncharacterized protein</fullName>
    </submittedName>
</protein>
<keyword evidence="5" id="KW-0966">Cell projection</keyword>
<evidence type="ECO:0000256" key="5">
    <source>
        <dbReference type="ARBA" id="ARBA00023273"/>
    </source>
</evidence>
<reference evidence="7" key="1">
    <citation type="submission" date="2021-05" db="EMBL/GenBank/DDBJ databases">
        <authorList>
            <person name="Alioto T."/>
            <person name="Alioto T."/>
            <person name="Gomez Garrido J."/>
        </authorList>
    </citation>
    <scope>NUCLEOTIDE SEQUENCE</scope>
</reference>
<dbReference type="AlphaFoldDB" id="A0A8D9ENW3"/>
<evidence type="ECO:0000313" key="7">
    <source>
        <dbReference type="EMBL" id="CAG6760526.1"/>
    </source>
</evidence>
<keyword evidence="3" id="KW-0963">Cytoplasm</keyword>
<keyword evidence="4" id="KW-0206">Cytoskeleton</keyword>
<dbReference type="GO" id="GO:0005856">
    <property type="term" value="C:cytoskeleton"/>
    <property type="evidence" value="ECO:0007669"/>
    <property type="project" value="UniProtKB-SubCell"/>
</dbReference>
<proteinExistence type="inferred from homology"/>
<evidence type="ECO:0000256" key="1">
    <source>
        <dbReference type="ARBA" id="ARBA00004138"/>
    </source>
</evidence>
<evidence type="ECO:0000256" key="6">
    <source>
        <dbReference type="ARBA" id="ARBA00034777"/>
    </source>
</evidence>